<evidence type="ECO:0000313" key="1">
    <source>
        <dbReference type="EMBL" id="MBE1514888.1"/>
    </source>
</evidence>
<proteinExistence type="predicted"/>
<reference evidence="1 2" key="1">
    <citation type="submission" date="2020-10" db="EMBL/GenBank/DDBJ databases">
        <title>Sequencing the genomes of 1000 actinobacteria strains.</title>
        <authorList>
            <person name="Klenk H.-P."/>
        </authorList>
    </citation>
    <scope>NUCLEOTIDE SEQUENCE [LARGE SCALE GENOMIC DNA]</scope>
    <source>
        <strain evidence="1 2">DSM 15474</strain>
    </source>
</reference>
<evidence type="ECO:0000313" key="2">
    <source>
        <dbReference type="Proteomes" id="UP000636579"/>
    </source>
</evidence>
<dbReference type="Proteomes" id="UP000636579">
    <property type="component" value="Unassembled WGS sequence"/>
</dbReference>
<organism evidence="1 2">
    <name type="scientific">Nesterenkonia halotolerans</name>
    <dbReference type="NCBI Taxonomy" id="225325"/>
    <lineage>
        <taxon>Bacteria</taxon>
        <taxon>Bacillati</taxon>
        <taxon>Actinomycetota</taxon>
        <taxon>Actinomycetes</taxon>
        <taxon>Micrococcales</taxon>
        <taxon>Micrococcaceae</taxon>
        <taxon>Nesterenkonia</taxon>
    </lineage>
</organism>
<keyword evidence="2" id="KW-1185">Reference proteome</keyword>
<dbReference type="EMBL" id="JADBEE010000001">
    <property type="protein sequence ID" value="MBE1514888.1"/>
    <property type="molecule type" value="Genomic_DNA"/>
</dbReference>
<comment type="caution">
    <text evidence="1">The sequence shown here is derived from an EMBL/GenBank/DDBJ whole genome shotgun (WGS) entry which is preliminary data.</text>
</comment>
<protein>
    <submittedName>
        <fullName evidence="1">Uncharacterized protein</fullName>
    </submittedName>
</protein>
<accession>A0ABR9J7D0</accession>
<dbReference type="RefSeq" id="WP_192591586.1">
    <property type="nucleotide sequence ID" value="NZ_JADBEE010000001.1"/>
</dbReference>
<gene>
    <name evidence="1" type="ORF">H4W26_001643</name>
</gene>
<sequence length="48" mass="5161">MSDLKPSSEMLSDVVGGVRADTVFLGGFAPDEMRNLETVFALSDTEKP</sequence>
<name>A0ABR9J7D0_9MICC</name>